<dbReference type="GeneID" id="6165470"/>
<dbReference type="eggNOG" id="arCOG05649">
    <property type="taxonomic scope" value="Archaea"/>
</dbReference>
<reference evidence="1" key="1">
    <citation type="submission" date="2008-03" db="EMBL/GenBank/DDBJ databases">
        <title>Complete sequence of Thermoproteus neutrophilus V24Sta.</title>
        <authorList>
            <consortium name="US DOE Joint Genome Institute"/>
            <person name="Copeland A."/>
            <person name="Lucas S."/>
            <person name="Lapidus A."/>
            <person name="Glavina del Rio T."/>
            <person name="Dalin E."/>
            <person name="Tice H."/>
            <person name="Bruce D."/>
            <person name="Goodwin L."/>
            <person name="Pitluck S."/>
            <person name="Sims D."/>
            <person name="Brettin T."/>
            <person name="Detter J.C."/>
            <person name="Han C."/>
            <person name="Kuske C.R."/>
            <person name="Schmutz J."/>
            <person name="Larimer F."/>
            <person name="Land M."/>
            <person name="Hauser L."/>
            <person name="Kyrpides N."/>
            <person name="Mikhailova N."/>
            <person name="Biddle J.F."/>
            <person name="Zhang Z."/>
            <person name="Fitz-Gibbon S.T."/>
            <person name="Lowe T.M."/>
            <person name="Saltikov C."/>
            <person name="House C.H."/>
            <person name="Richardson P."/>
        </authorList>
    </citation>
    <scope>NUCLEOTIDE SEQUENCE [LARGE SCALE GENOMIC DNA]</scope>
    <source>
        <strain evidence="1">V24Sta</strain>
    </source>
</reference>
<gene>
    <name evidence="1" type="ordered locus">Tneu_1758</name>
</gene>
<evidence type="ECO:0000313" key="1">
    <source>
        <dbReference type="EMBL" id="ACB40676.1"/>
    </source>
</evidence>
<name>B1YAX6_PYRNV</name>
<dbReference type="AlphaFoldDB" id="B1YAX6"/>
<sequence length="70" mass="8108">MIIHTSQIHLIEDVETLLEKYKVKPVAVKGSRVNFYWPPQPTGVPINLLRYFPPDMYVVFRGKNTLIVVP</sequence>
<dbReference type="KEGG" id="tne:Tneu_1758"/>
<dbReference type="RefSeq" id="WP_012351095.1">
    <property type="nucleotide sequence ID" value="NC_010525.1"/>
</dbReference>
<keyword evidence="2" id="KW-1185">Reference proteome</keyword>
<dbReference type="OrthoDB" id="23717at2157"/>
<dbReference type="HOGENOM" id="CLU_2766264_0_0_2"/>
<dbReference type="Proteomes" id="UP000001694">
    <property type="component" value="Chromosome"/>
</dbReference>
<proteinExistence type="predicted"/>
<dbReference type="EMBL" id="CP001014">
    <property type="protein sequence ID" value="ACB40676.1"/>
    <property type="molecule type" value="Genomic_DNA"/>
</dbReference>
<dbReference type="STRING" id="444157.Tneu_1758"/>
<protein>
    <submittedName>
        <fullName evidence="1">Uncharacterized protein</fullName>
    </submittedName>
</protein>
<organism evidence="1 2">
    <name type="scientific">Pyrobaculum neutrophilum (strain DSM 2338 / JCM 9278 / NBRC 100436 / V24Sta)</name>
    <name type="common">Thermoproteus neutrophilus</name>
    <dbReference type="NCBI Taxonomy" id="444157"/>
    <lineage>
        <taxon>Archaea</taxon>
        <taxon>Thermoproteota</taxon>
        <taxon>Thermoprotei</taxon>
        <taxon>Thermoproteales</taxon>
        <taxon>Thermoproteaceae</taxon>
        <taxon>Pyrobaculum</taxon>
    </lineage>
</organism>
<accession>B1YAX6</accession>
<evidence type="ECO:0000313" key="2">
    <source>
        <dbReference type="Proteomes" id="UP000001694"/>
    </source>
</evidence>